<evidence type="ECO:0000313" key="5">
    <source>
        <dbReference type="Proteomes" id="UP000481153"/>
    </source>
</evidence>
<dbReference type="InterPro" id="IPR006887">
    <property type="entry name" value="P4R3-like_central_dom"/>
</dbReference>
<dbReference type="EMBL" id="VJMJ01000015">
    <property type="protein sequence ID" value="KAF0743495.1"/>
    <property type="molecule type" value="Genomic_DNA"/>
</dbReference>
<evidence type="ECO:0000259" key="3">
    <source>
        <dbReference type="Pfam" id="PF04802"/>
    </source>
</evidence>
<proteinExistence type="predicted"/>
<name>A0A6G0XSM2_9STRA</name>
<organism evidence="4 5">
    <name type="scientific">Aphanomyces euteiches</name>
    <dbReference type="NCBI Taxonomy" id="100861"/>
    <lineage>
        <taxon>Eukaryota</taxon>
        <taxon>Sar</taxon>
        <taxon>Stramenopiles</taxon>
        <taxon>Oomycota</taxon>
        <taxon>Saprolegniomycetes</taxon>
        <taxon>Saprolegniales</taxon>
        <taxon>Verrucalvaceae</taxon>
        <taxon>Aphanomyces</taxon>
    </lineage>
</organism>
<keyword evidence="2" id="KW-0539">Nucleus</keyword>
<evidence type="ECO:0000313" key="4">
    <source>
        <dbReference type="EMBL" id="KAF0743495.1"/>
    </source>
</evidence>
<comment type="caution">
    <text evidence="4">The sequence shown here is derived from an EMBL/GenBank/DDBJ whole genome shotgun (WGS) entry which is preliminary data.</text>
</comment>
<comment type="subcellular location">
    <subcellularLocation>
        <location evidence="1">Nucleus</location>
    </subcellularLocation>
</comment>
<dbReference type="GO" id="GO:0005654">
    <property type="term" value="C:nucleoplasm"/>
    <property type="evidence" value="ECO:0007669"/>
    <property type="project" value="TreeGrafter"/>
</dbReference>
<dbReference type="PANTHER" id="PTHR23318:SF0">
    <property type="entry name" value="SERINE_THREONINE-PROTEIN PHOSPHATASE 4 REGULATORY SUBUNIT 3"/>
    <property type="match status" value="1"/>
</dbReference>
<dbReference type="AlphaFoldDB" id="A0A6G0XSM2"/>
<dbReference type="PANTHER" id="PTHR23318">
    <property type="entry name" value="ATP SYNTHASE GAMMA-RELATED"/>
    <property type="match status" value="1"/>
</dbReference>
<evidence type="ECO:0000256" key="1">
    <source>
        <dbReference type="ARBA" id="ARBA00004123"/>
    </source>
</evidence>
<reference evidence="4 5" key="1">
    <citation type="submission" date="2019-07" db="EMBL/GenBank/DDBJ databases">
        <title>Genomics analysis of Aphanomyces spp. identifies a new class of oomycete effector associated with host adaptation.</title>
        <authorList>
            <person name="Gaulin E."/>
        </authorList>
    </citation>
    <scope>NUCLEOTIDE SEQUENCE [LARGE SCALE GENOMIC DNA]</scope>
    <source>
        <strain evidence="4 5">ATCC 201684</strain>
    </source>
</reference>
<dbReference type="InterPro" id="IPR051137">
    <property type="entry name" value="PP4R3-like"/>
</dbReference>
<dbReference type="VEuPathDB" id="FungiDB:AeMF1_019892"/>
<dbReference type="Pfam" id="PF04802">
    <property type="entry name" value="PP4R3"/>
    <property type="match status" value="1"/>
</dbReference>
<protein>
    <recommendedName>
        <fullName evidence="3">Serine/threonine-protein phosphatase 4 regulatory subunit 3-like central domain-containing protein</fullName>
    </recommendedName>
</protein>
<dbReference type="Proteomes" id="UP000481153">
    <property type="component" value="Unassembled WGS sequence"/>
</dbReference>
<keyword evidence="5" id="KW-1185">Reference proteome</keyword>
<sequence length="617" mass="69619">MEQETPEKGTTTTDVTSSLALPAMHSLVEIQKALVVPILPPTKRAARVKSIVEHEAQFVKQLIEVADQCRDLDDDESLELIFQITKSLFELCDVSILQVLLADAHFLDVIGLLECNPHTISKMSFREDLASSMKFKEVIPITDPQVIQAIHMNFRIDAIKDNVLSRTLADGCTIWLESLVNENNISILTYISNHEEYMVRLRELVADPETESTGLLLLQNIMRLIQITQPPSRGPHPRVPHVLKADYSGMNPVFGSLHHALFPTTLLPSFAAILTRQNEANRLLVVEMLHHLVMFQSGDLLRVYMADERGDLSEPFSLEWQPGQSLLLAILICFYQAESTRSGIIDLLKHLFHVVPGRDDKFLHMIYHGNYMHWWLHLLNLPDQSGHLYELHAAVWEVLTMCISHHGYRIKYLLAKTPIAQHVTDALASGNKMRMIQAAEFVKACVLRNESYYSTLVTTSTIWESLFGIIAKATPKSPSAVVSAILDMIMTAEAHNCRLILEYIQSHAKLSVLETRFPGVVKCIKMKLSNGGETEEPTPHEDEERYWAQEEQSTMVVVVDEVDDDDVSVPPPLIPLEEREETGIVASPSNAVRKPKKVKNIFSAIQWNSPSKKQKVD</sequence>
<dbReference type="GO" id="GO:0030289">
    <property type="term" value="C:protein phosphatase 4 complex"/>
    <property type="evidence" value="ECO:0007669"/>
    <property type="project" value="TreeGrafter"/>
</dbReference>
<feature type="domain" description="Serine/threonine-protein phosphatase 4 regulatory subunit 3-like central" evidence="3">
    <location>
        <begin position="40"/>
        <end position="519"/>
    </location>
</feature>
<accession>A0A6G0XSM2</accession>
<gene>
    <name evidence="4" type="ORF">Ae201684_001790</name>
</gene>
<evidence type="ECO:0000256" key="2">
    <source>
        <dbReference type="ARBA" id="ARBA00023242"/>
    </source>
</evidence>
<dbReference type="GO" id="GO:0072542">
    <property type="term" value="F:protein phosphatase activator activity"/>
    <property type="evidence" value="ECO:0007669"/>
    <property type="project" value="TreeGrafter"/>
</dbReference>